<evidence type="ECO:0000256" key="11">
    <source>
        <dbReference type="ARBA" id="ARBA00068150"/>
    </source>
</evidence>
<accession>A0A938BRN4</accession>
<sequence length="380" mass="40926">IGSVLLAVDMSPVARQARQSQLLAVSAALGALLASFIVSRALFEHVARRLHRVAHGAQQLSLGALDVRVSDPSADEIGQLARSFNAMAASIQSAHERLSRAYEELRRSRAQVEKYAEGLEIMVEERTHELREAKEAAEAASVAKSEFLANVSHEIRTPLNGLIGLADLLEISSIDEQQREWVVKIQECGSNLLELINEVLDFSKIEAGRLELDAQPFDPAQVAERALSMLRPKADLKGLTLSLEVDARASAPVVGDGRRLLQILLNLLSNAVKFTEQGGVTMTLRVEPGEGASRFVYAVRDTGIGIPNDKLEMIFESFTQVDGSTMRRYGGTGLGLAISRKLAVMMGGTLRVESRMGAGSTFTLAVELPAAGRSAEASAA</sequence>
<dbReference type="SMART" id="SM00304">
    <property type="entry name" value="HAMP"/>
    <property type="match status" value="1"/>
</dbReference>
<dbReference type="SMART" id="SM00388">
    <property type="entry name" value="HisKA"/>
    <property type="match status" value="1"/>
</dbReference>
<dbReference type="Gene3D" id="1.10.287.130">
    <property type="match status" value="1"/>
</dbReference>
<evidence type="ECO:0000313" key="17">
    <source>
        <dbReference type="Proteomes" id="UP000748308"/>
    </source>
</evidence>
<evidence type="ECO:0000259" key="14">
    <source>
        <dbReference type="PROSITE" id="PS50109"/>
    </source>
</evidence>
<evidence type="ECO:0000259" key="15">
    <source>
        <dbReference type="PROSITE" id="PS50885"/>
    </source>
</evidence>
<evidence type="ECO:0000256" key="4">
    <source>
        <dbReference type="ARBA" id="ARBA00022553"/>
    </source>
</evidence>
<comment type="caution">
    <text evidence="16">The sequence shown here is derived from an EMBL/GenBank/DDBJ whole genome shotgun (WGS) entry which is preliminary data.</text>
</comment>
<reference evidence="16" key="1">
    <citation type="submission" date="2019-03" db="EMBL/GenBank/DDBJ databases">
        <title>Lake Tanganyika Metagenome-Assembled Genomes (MAGs).</title>
        <authorList>
            <person name="Tran P."/>
        </authorList>
    </citation>
    <scope>NUCLEOTIDE SEQUENCE</scope>
    <source>
        <strain evidence="16">M_DeepCast_400m_m2_100</strain>
    </source>
</reference>
<dbReference type="InterPro" id="IPR003661">
    <property type="entry name" value="HisK_dim/P_dom"/>
</dbReference>
<dbReference type="Gene3D" id="6.10.340.10">
    <property type="match status" value="1"/>
</dbReference>
<gene>
    <name evidence="16" type="ORF">FJY75_11735</name>
</gene>
<dbReference type="InterPro" id="IPR004358">
    <property type="entry name" value="Sig_transdc_His_kin-like_C"/>
</dbReference>
<evidence type="ECO:0000256" key="5">
    <source>
        <dbReference type="ARBA" id="ARBA00022679"/>
    </source>
</evidence>
<dbReference type="FunFam" id="3.30.565.10:FF:000010">
    <property type="entry name" value="Sensor histidine kinase RcsC"/>
    <property type="match status" value="1"/>
</dbReference>
<dbReference type="GO" id="GO:0000155">
    <property type="term" value="F:phosphorelay sensor kinase activity"/>
    <property type="evidence" value="ECO:0007669"/>
    <property type="project" value="InterPro"/>
</dbReference>
<keyword evidence="6" id="KW-0547">Nucleotide-binding</keyword>
<dbReference type="CDD" id="cd00082">
    <property type="entry name" value="HisKA"/>
    <property type="match status" value="1"/>
</dbReference>
<keyword evidence="13" id="KW-0812">Transmembrane</keyword>
<keyword evidence="4" id="KW-0597">Phosphoprotein</keyword>
<dbReference type="Gene3D" id="3.30.565.10">
    <property type="entry name" value="Histidine kinase-like ATPase, C-terminal domain"/>
    <property type="match status" value="1"/>
</dbReference>
<feature type="domain" description="Histidine kinase" evidence="14">
    <location>
        <begin position="150"/>
        <end position="370"/>
    </location>
</feature>
<keyword evidence="5" id="KW-0808">Transferase</keyword>
<evidence type="ECO:0000256" key="6">
    <source>
        <dbReference type="ARBA" id="ARBA00022741"/>
    </source>
</evidence>
<evidence type="ECO:0000256" key="9">
    <source>
        <dbReference type="ARBA" id="ARBA00023012"/>
    </source>
</evidence>
<dbReference type="InterPro" id="IPR036890">
    <property type="entry name" value="HATPase_C_sf"/>
</dbReference>
<evidence type="ECO:0000256" key="3">
    <source>
        <dbReference type="ARBA" id="ARBA00012438"/>
    </source>
</evidence>
<dbReference type="Pfam" id="PF02518">
    <property type="entry name" value="HATPase_c"/>
    <property type="match status" value="1"/>
</dbReference>
<dbReference type="FunFam" id="1.10.287.130:FF:000002">
    <property type="entry name" value="Two-component osmosensing histidine kinase"/>
    <property type="match status" value="1"/>
</dbReference>
<dbReference type="InterPro" id="IPR005467">
    <property type="entry name" value="His_kinase_dom"/>
</dbReference>
<dbReference type="InterPro" id="IPR003594">
    <property type="entry name" value="HATPase_dom"/>
</dbReference>
<keyword evidence="7" id="KW-0418">Kinase</keyword>
<proteinExistence type="predicted"/>
<comment type="subcellular location">
    <subcellularLocation>
        <location evidence="2">Membrane</location>
    </subcellularLocation>
</comment>
<name>A0A938BRN4_UNCEI</name>
<evidence type="ECO:0000256" key="12">
    <source>
        <dbReference type="SAM" id="Coils"/>
    </source>
</evidence>
<dbReference type="CDD" id="cd16922">
    <property type="entry name" value="HATPase_EvgS-ArcB-TorS-like"/>
    <property type="match status" value="1"/>
</dbReference>
<dbReference type="EMBL" id="VGIY01000382">
    <property type="protein sequence ID" value="MBM3318512.1"/>
    <property type="molecule type" value="Genomic_DNA"/>
</dbReference>
<comment type="catalytic activity">
    <reaction evidence="1">
        <text>ATP + protein L-histidine = ADP + protein N-phospho-L-histidine.</text>
        <dbReference type="EC" id="2.7.13.3"/>
    </reaction>
</comment>
<protein>
    <recommendedName>
        <fullName evidence="11">Sensory/regulatory protein RpfC</fullName>
        <ecNumber evidence="3">2.7.13.3</ecNumber>
    </recommendedName>
</protein>
<feature type="transmembrane region" description="Helical" evidence="13">
    <location>
        <begin position="20"/>
        <end position="43"/>
    </location>
</feature>
<evidence type="ECO:0000313" key="16">
    <source>
        <dbReference type="EMBL" id="MBM3318512.1"/>
    </source>
</evidence>
<keyword evidence="12" id="KW-0175">Coiled coil</keyword>
<evidence type="ECO:0000256" key="1">
    <source>
        <dbReference type="ARBA" id="ARBA00000085"/>
    </source>
</evidence>
<dbReference type="InterPro" id="IPR036097">
    <property type="entry name" value="HisK_dim/P_sf"/>
</dbReference>
<dbReference type="Pfam" id="PF00512">
    <property type="entry name" value="HisKA"/>
    <property type="match status" value="1"/>
</dbReference>
<feature type="non-terminal residue" evidence="16">
    <location>
        <position position="1"/>
    </location>
</feature>
<dbReference type="SUPFAM" id="SSF158472">
    <property type="entry name" value="HAMP domain-like"/>
    <property type="match status" value="1"/>
</dbReference>
<dbReference type="SUPFAM" id="SSF55874">
    <property type="entry name" value="ATPase domain of HSP90 chaperone/DNA topoisomerase II/histidine kinase"/>
    <property type="match status" value="1"/>
</dbReference>
<dbReference type="PANTHER" id="PTHR45339">
    <property type="entry name" value="HYBRID SIGNAL TRANSDUCTION HISTIDINE KINASE J"/>
    <property type="match status" value="1"/>
</dbReference>
<evidence type="ECO:0000256" key="13">
    <source>
        <dbReference type="SAM" id="Phobius"/>
    </source>
</evidence>
<dbReference type="EC" id="2.7.13.3" evidence="3"/>
<keyword evidence="9" id="KW-0902">Two-component regulatory system</keyword>
<keyword evidence="13" id="KW-1133">Transmembrane helix</keyword>
<keyword evidence="8" id="KW-0067">ATP-binding</keyword>
<dbReference type="GO" id="GO:0005524">
    <property type="term" value="F:ATP binding"/>
    <property type="evidence" value="ECO:0007669"/>
    <property type="project" value="UniProtKB-KW"/>
</dbReference>
<dbReference type="PROSITE" id="PS50885">
    <property type="entry name" value="HAMP"/>
    <property type="match status" value="1"/>
</dbReference>
<dbReference type="AlphaFoldDB" id="A0A938BRN4"/>
<dbReference type="PROSITE" id="PS50109">
    <property type="entry name" value="HIS_KIN"/>
    <property type="match status" value="1"/>
</dbReference>
<dbReference type="Proteomes" id="UP000748308">
    <property type="component" value="Unassembled WGS sequence"/>
</dbReference>
<dbReference type="PANTHER" id="PTHR45339:SF1">
    <property type="entry name" value="HYBRID SIGNAL TRANSDUCTION HISTIDINE KINASE J"/>
    <property type="match status" value="1"/>
</dbReference>
<keyword evidence="13" id="KW-0472">Membrane</keyword>
<dbReference type="Pfam" id="PF00672">
    <property type="entry name" value="HAMP"/>
    <property type="match status" value="1"/>
</dbReference>
<evidence type="ECO:0000256" key="7">
    <source>
        <dbReference type="ARBA" id="ARBA00022777"/>
    </source>
</evidence>
<evidence type="ECO:0000256" key="8">
    <source>
        <dbReference type="ARBA" id="ARBA00022840"/>
    </source>
</evidence>
<dbReference type="GO" id="GO:0016020">
    <property type="term" value="C:membrane"/>
    <property type="evidence" value="ECO:0007669"/>
    <property type="project" value="UniProtKB-SubCell"/>
</dbReference>
<feature type="domain" description="HAMP" evidence="15">
    <location>
        <begin position="44"/>
        <end position="96"/>
    </location>
</feature>
<comment type="subunit">
    <text evidence="10">At low DSF concentrations, interacts with RpfF.</text>
</comment>
<evidence type="ECO:0000256" key="2">
    <source>
        <dbReference type="ARBA" id="ARBA00004370"/>
    </source>
</evidence>
<feature type="coiled-coil region" evidence="12">
    <location>
        <begin position="88"/>
        <end position="136"/>
    </location>
</feature>
<dbReference type="CDD" id="cd06225">
    <property type="entry name" value="HAMP"/>
    <property type="match status" value="1"/>
</dbReference>
<dbReference type="SMART" id="SM00387">
    <property type="entry name" value="HATPase_c"/>
    <property type="match status" value="1"/>
</dbReference>
<organism evidence="16 17">
    <name type="scientific">Eiseniibacteriota bacterium</name>
    <dbReference type="NCBI Taxonomy" id="2212470"/>
    <lineage>
        <taxon>Bacteria</taxon>
        <taxon>Candidatus Eiseniibacteriota</taxon>
    </lineage>
</organism>
<dbReference type="InterPro" id="IPR003660">
    <property type="entry name" value="HAMP_dom"/>
</dbReference>
<dbReference type="SUPFAM" id="SSF47384">
    <property type="entry name" value="Homodimeric domain of signal transducing histidine kinase"/>
    <property type="match status" value="1"/>
</dbReference>
<dbReference type="PRINTS" id="PR00344">
    <property type="entry name" value="BCTRLSENSOR"/>
</dbReference>
<evidence type="ECO:0000256" key="10">
    <source>
        <dbReference type="ARBA" id="ARBA00064003"/>
    </source>
</evidence>